<accession>A0A372DQU3</accession>
<proteinExistence type="predicted"/>
<evidence type="ECO:0008006" key="4">
    <source>
        <dbReference type="Google" id="ProtNLM"/>
    </source>
</evidence>
<protein>
    <recommendedName>
        <fullName evidence="4">DUF2846 domain-containing protein</fullName>
    </recommendedName>
</protein>
<organism evidence="2 3">
    <name type="scientific">Cognatiluteimonas weifangensis</name>
    <dbReference type="NCBI Taxonomy" id="2303539"/>
    <lineage>
        <taxon>Bacteria</taxon>
        <taxon>Pseudomonadati</taxon>
        <taxon>Pseudomonadota</taxon>
        <taxon>Gammaproteobacteria</taxon>
        <taxon>Lysobacterales</taxon>
        <taxon>Lysobacteraceae</taxon>
        <taxon>Cognatiluteimonas</taxon>
    </lineage>
</organism>
<keyword evidence="3" id="KW-1185">Reference proteome</keyword>
<name>A0A372DQU3_9GAMM</name>
<gene>
    <name evidence="2" type="ORF">D0Y53_02450</name>
</gene>
<dbReference type="Proteomes" id="UP000262917">
    <property type="component" value="Unassembled WGS sequence"/>
</dbReference>
<feature type="signal peptide" evidence="1">
    <location>
        <begin position="1"/>
        <end position="23"/>
    </location>
</feature>
<dbReference type="EMBL" id="QVPD01000002">
    <property type="protein sequence ID" value="RFP61940.1"/>
    <property type="molecule type" value="Genomic_DNA"/>
</dbReference>
<feature type="chain" id="PRO_5016935702" description="DUF2846 domain-containing protein" evidence="1">
    <location>
        <begin position="24"/>
        <end position="159"/>
    </location>
</feature>
<evidence type="ECO:0000256" key="1">
    <source>
        <dbReference type="SAM" id="SignalP"/>
    </source>
</evidence>
<comment type="caution">
    <text evidence="2">The sequence shown here is derived from an EMBL/GenBank/DDBJ whole genome shotgun (WGS) entry which is preliminary data.</text>
</comment>
<dbReference type="OrthoDB" id="7428674at2"/>
<dbReference type="AlphaFoldDB" id="A0A372DQU3"/>
<reference evidence="2 3" key="1">
    <citation type="submission" date="2018-08" db="EMBL/GenBank/DDBJ databases">
        <title>Lysobacter weifangensis sp. nov., a new member of the family 'Xanthomonadaceae', isolated from soil in a farmland.</title>
        <authorList>
            <person name="Zhao H."/>
        </authorList>
    </citation>
    <scope>NUCLEOTIDE SEQUENCE [LARGE SCALE GENOMIC DNA]</scope>
    <source>
        <strain evidence="2 3">WF-2</strain>
    </source>
</reference>
<evidence type="ECO:0000313" key="3">
    <source>
        <dbReference type="Proteomes" id="UP000262917"/>
    </source>
</evidence>
<evidence type="ECO:0000313" key="2">
    <source>
        <dbReference type="EMBL" id="RFP61940.1"/>
    </source>
</evidence>
<keyword evidence="1" id="KW-0732">Signal</keyword>
<sequence length="159" mass="17237">MKRFSYRAAALVVLLLPCLPAMAQRVRYDANGQADVVAENFTLVEAAVIRDVTGLAPQSRGQVVFFRSDRPAADAGELLVREKGNDLHALAAGGYFVAVVPPGLHRYHVDGQSLSLSLEVRPGRCYYVRVAGRGVDSRLSQSNAMVFLNATGSRPLPRL</sequence>
<dbReference type="RefSeq" id="WP_117201616.1">
    <property type="nucleotide sequence ID" value="NZ_JBHTBK010000014.1"/>
</dbReference>